<feature type="transmembrane region" description="Helical" evidence="6">
    <location>
        <begin position="66"/>
        <end position="86"/>
    </location>
</feature>
<keyword evidence="2 6" id="KW-0812">Transmembrane</keyword>
<evidence type="ECO:0000256" key="3">
    <source>
        <dbReference type="ARBA" id="ARBA00022989"/>
    </source>
</evidence>
<accession>A0ABR3CVL4</accession>
<proteinExistence type="inferred from homology"/>
<dbReference type="PANTHER" id="PTHR33048:SF123">
    <property type="entry name" value="INTEGRAL MEMBRANE PROTEIN"/>
    <property type="match status" value="1"/>
</dbReference>
<keyword evidence="9" id="KW-1185">Reference proteome</keyword>
<gene>
    <name evidence="8" type="ORF">SLS55_000893</name>
</gene>
<evidence type="ECO:0000256" key="5">
    <source>
        <dbReference type="ARBA" id="ARBA00038359"/>
    </source>
</evidence>
<dbReference type="GeneID" id="92004978"/>
<evidence type="ECO:0000256" key="4">
    <source>
        <dbReference type="ARBA" id="ARBA00023136"/>
    </source>
</evidence>
<organism evidence="8 9">
    <name type="scientific">Diplodia seriata</name>
    <dbReference type="NCBI Taxonomy" id="420778"/>
    <lineage>
        <taxon>Eukaryota</taxon>
        <taxon>Fungi</taxon>
        <taxon>Dikarya</taxon>
        <taxon>Ascomycota</taxon>
        <taxon>Pezizomycotina</taxon>
        <taxon>Dothideomycetes</taxon>
        <taxon>Dothideomycetes incertae sedis</taxon>
        <taxon>Botryosphaeriales</taxon>
        <taxon>Botryosphaeriaceae</taxon>
        <taxon>Diplodia</taxon>
    </lineage>
</organism>
<comment type="caution">
    <text evidence="8">The sequence shown here is derived from an EMBL/GenBank/DDBJ whole genome shotgun (WGS) entry which is preliminary data.</text>
</comment>
<evidence type="ECO:0000256" key="1">
    <source>
        <dbReference type="ARBA" id="ARBA00004141"/>
    </source>
</evidence>
<feature type="transmembrane region" description="Helical" evidence="6">
    <location>
        <begin position="107"/>
        <end position="128"/>
    </location>
</feature>
<dbReference type="InterPro" id="IPR049326">
    <property type="entry name" value="Rhodopsin_dom_fungi"/>
</dbReference>
<keyword evidence="3 6" id="KW-1133">Transmembrane helix</keyword>
<reference evidence="8 9" key="1">
    <citation type="submission" date="2024-02" db="EMBL/GenBank/DDBJ databases">
        <title>De novo assembly and annotation of 12 fungi associated with fruit tree decline syndrome in Ontario, Canada.</title>
        <authorList>
            <person name="Sulman M."/>
            <person name="Ellouze W."/>
            <person name="Ilyukhin E."/>
        </authorList>
    </citation>
    <scope>NUCLEOTIDE SEQUENCE [LARGE SCALE GENOMIC DNA]</scope>
    <source>
        <strain evidence="8 9">FDS-637</strain>
    </source>
</reference>
<sequence length="459" mass="49321">MARFLSKLSSRVTTIRYWLRAHHEDGNGWFSDHSTRDMDFFDIGISDKVPYGLGEQLASIPPEYRAINAAMTWAVLFPYYVGLCLVKASALLQMLRVFAIPRVRTACLTLLSFVALFCIWRTVTALIACHLPPADDGSSLYGSCVAPFPLLYINCGINIALDVLITLLPLRVIANLRLAARRKRILTAVFALGLIPTIPSSIRLHALTTISSATPHQFITATPSTIRWTALDLSTAIICACGPALGPLYTLLASHLPRPALLTKAGDDDPCNTLMMVLSPPPASPTAIMFPLPLVAGSVTMVAAAGVAVPTLWQRRDDHNRSNKSAVELAPVVGDKRVESVGVAVTTADGVAIYDDDDDDDDDALSDLVEFAGFTGLTGDAGLDGFLVAARMEKARSREELLAVASRRPSAGTTTVRVREVGGYDVDDDYDDYDDGIGMGRISVGVVSEGRASSTIELV</sequence>
<feature type="transmembrane region" description="Helical" evidence="6">
    <location>
        <begin position="288"/>
        <end position="313"/>
    </location>
</feature>
<feature type="domain" description="Rhodopsin" evidence="7">
    <location>
        <begin position="48"/>
        <end position="249"/>
    </location>
</feature>
<comment type="subcellular location">
    <subcellularLocation>
        <location evidence="1">Membrane</location>
        <topology evidence="1">Multi-pass membrane protein</topology>
    </subcellularLocation>
</comment>
<evidence type="ECO:0000313" key="9">
    <source>
        <dbReference type="Proteomes" id="UP001430584"/>
    </source>
</evidence>
<comment type="similarity">
    <text evidence="5">Belongs to the SAT4 family.</text>
</comment>
<evidence type="ECO:0000259" key="7">
    <source>
        <dbReference type="Pfam" id="PF20684"/>
    </source>
</evidence>
<dbReference type="InterPro" id="IPR052337">
    <property type="entry name" value="SAT4-like"/>
</dbReference>
<dbReference type="PANTHER" id="PTHR33048">
    <property type="entry name" value="PTH11-LIKE INTEGRAL MEMBRANE PROTEIN (AFU_ORTHOLOGUE AFUA_5G11245)"/>
    <property type="match status" value="1"/>
</dbReference>
<evidence type="ECO:0000256" key="2">
    <source>
        <dbReference type="ARBA" id="ARBA00022692"/>
    </source>
</evidence>
<name>A0ABR3CVL4_9PEZI</name>
<evidence type="ECO:0000313" key="8">
    <source>
        <dbReference type="EMBL" id="KAL0264939.1"/>
    </source>
</evidence>
<evidence type="ECO:0000256" key="6">
    <source>
        <dbReference type="SAM" id="Phobius"/>
    </source>
</evidence>
<dbReference type="Proteomes" id="UP001430584">
    <property type="component" value="Unassembled WGS sequence"/>
</dbReference>
<dbReference type="RefSeq" id="XP_066637679.1">
    <property type="nucleotide sequence ID" value="XM_066772400.1"/>
</dbReference>
<keyword evidence="4 6" id="KW-0472">Membrane</keyword>
<protein>
    <recommendedName>
        <fullName evidence="7">Rhodopsin domain-containing protein</fullName>
    </recommendedName>
</protein>
<feature type="transmembrane region" description="Helical" evidence="6">
    <location>
        <begin position="148"/>
        <end position="173"/>
    </location>
</feature>
<dbReference type="Pfam" id="PF20684">
    <property type="entry name" value="Fung_rhodopsin"/>
    <property type="match status" value="1"/>
</dbReference>
<dbReference type="EMBL" id="JAJVCZ030000001">
    <property type="protein sequence ID" value="KAL0264939.1"/>
    <property type="molecule type" value="Genomic_DNA"/>
</dbReference>
<feature type="transmembrane region" description="Helical" evidence="6">
    <location>
        <begin position="185"/>
        <end position="202"/>
    </location>
</feature>